<protein>
    <submittedName>
        <fullName evidence="4">ATP-binding protein</fullName>
    </submittedName>
</protein>
<proteinExistence type="predicted"/>
<evidence type="ECO:0000256" key="1">
    <source>
        <dbReference type="ARBA" id="ARBA00022741"/>
    </source>
</evidence>
<dbReference type="Proteomes" id="UP000245934">
    <property type="component" value="Unassembled WGS sequence"/>
</dbReference>
<dbReference type="FunFam" id="3.40.50.300:FF:001573">
    <property type="entry name" value="Carbon monoxide dehydrogenase accessory protein CooC"/>
    <property type="match status" value="1"/>
</dbReference>
<dbReference type="GO" id="GO:0005524">
    <property type="term" value="F:ATP binding"/>
    <property type="evidence" value="ECO:0007669"/>
    <property type="project" value="UniProtKB-KW"/>
</dbReference>
<evidence type="ECO:0000313" key="5">
    <source>
        <dbReference type="Proteomes" id="UP000245934"/>
    </source>
</evidence>
<dbReference type="InterPro" id="IPR050625">
    <property type="entry name" value="ParA/MinD_ATPase"/>
</dbReference>
<dbReference type="PIRSF" id="PIRSF005647">
    <property type="entry name" value="CooC"/>
    <property type="match status" value="1"/>
</dbReference>
<dbReference type="GO" id="GO:0005829">
    <property type="term" value="C:cytosol"/>
    <property type="evidence" value="ECO:0007669"/>
    <property type="project" value="TreeGrafter"/>
</dbReference>
<dbReference type="Pfam" id="PF01656">
    <property type="entry name" value="CbiA"/>
    <property type="match status" value="1"/>
</dbReference>
<keyword evidence="1" id="KW-0547">Nucleotide-binding</keyword>
<keyword evidence="2 4" id="KW-0067">ATP-binding</keyword>
<dbReference type="OrthoDB" id="31168at2157"/>
<gene>
    <name evidence="4" type="ORF">DLD82_01935</name>
</gene>
<dbReference type="EMBL" id="QGMZ01000006">
    <property type="protein sequence ID" value="PWR75847.1"/>
    <property type="molecule type" value="Genomic_DNA"/>
</dbReference>
<dbReference type="GO" id="GO:0051782">
    <property type="term" value="P:negative regulation of cell division"/>
    <property type="evidence" value="ECO:0007669"/>
    <property type="project" value="TreeGrafter"/>
</dbReference>
<keyword evidence="5" id="KW-1185">Reference proteome</keyword>
<dbReference type="InterPro" id="IPR027417">
    <property type="entry name" value="P-loop_NTPase"/>
</dbReference>
<dbReference type="PANTHER" id="PTHR43384">
    <property type="entry name" value="SEPTUM SITE-DETERMINING PROTEIN MIND HOMOLOG, CHLOROPLASTIC-RELATED"/>
    <property type="match status" value="1"/>
</dbReference>
<dbReference type="PANTHER" id="PTHR43384:SF3">
    <property type="entry name" value="AAA+ ATPASE DOMAIN-CONTAINING PROTEIN"/>
    <property type="match status" value="1"/>
</dbReference>
<evidence type="ECO:0000256" key="2">
    <source>
        <dbReference type="ARBA" id="ARBA00022840"/>
    </source>
</evidence>
<reference evidence="4 5" key="1">
    <citation type="submission" date="2018-05" db="EMBL/GenBank/DDBJ databases">
        <title>Draft genome of Methanospirillum stamsii Pt1.</title>
        <authorList>
            <person name="Dueholm M.S."/>
            <person name="Nielsen P.H."/>
            <person name="Bakmann L.F."/>
            <person name="Otzen D.E."/>
        </authorList>
    </citation>
    <scope>NUCLEOTIDE SEQUENCE [LARGE SCALE GENOMIC DNA]</scope>
    <source>
        <strain evidence="4 5">Pt1</strain>
    </source>
</reference>
<dbReference type="InterPro" id="IPR014433">
    <property type="entry name" value="CooC"/>
</dbReference>
<evidence type="ECO:0000259" key="3">
    <source>
        <dbReference type="Pfam" id="PF01656"/>
    </source>
</evidence>
<dbReference type="InterPro" id="IPR002586">
    <property type="entry name" value="CobQ/CobB/MinD/ParA_Nub-bd_dom"/>
</dbReference>
<dbReference type="GO" id="GO:0009898">
    <property type="term" value="C:cytoplasmic side of plasma membrane"/>
    <property type="evidence" value="ECO:0007669"/>
    <property type="project" value="TreeGrafter"/>
</dbReference>
<feature type="domain" description="CobQ/CobB/MinD/ParA nucleotide binding" evidence="3">
    <location>
        <begin position="4"/>
        <end position="236"/>
    </location>
</feature>
<comment type="caution">
    <text evidence="4">The sequence shown here is derived from an EMBL/GenBank/DDBJ whole genome shotgun (WGS) entry which is preliminary data.</text>
</comment>
<evidence type="ECO:0000313" key="4">
    <source>
        <dbReference type="EMBL" id="PWR75847.1"/>
    </source>
</evidence>
<name>A0A2V2NHG7_9EURY</name>
<dbReference type="Gene3D" id="3.40.50.300">
    <property type="entry name" value="P-loop containing nucleotide triphosphate hydrolases"/>
    <property type="match status" value="1"/>
</dbReference>
<dbReference type="SUPFAM" id="SSF52540">
    <property type="entry name" value="P-loop containing nucleoside triphosphate hydrolases"/>
    <property type="match status" value="1"/>
</dbReference>
<sequence length="258" mass="27831">MKMLICGKGGSGKSTLTALLAQQYEQKGKDVVVVDTDESNLGLHRFLGVNPPTDLMDHMGGKQELMGKMMSAMKSSEGMMNMQLFEKVWKIQDIPSACISENGRVKLVSIGKIHQAGEGCACPMGFIAKQFLKNLKLASDEMVIVDTEAGLEHFGRGVEEGTDAVLMVLDPSYESVLLAKKAADMTASMKLPMYFVLNKVTPEIASQMKKELPVEKIIGEIPLDQDILAAGLSGKTLSGFSSAIEPVVQNIVSVTMNS</sequence>
<dbReference type="GO" id="GO:0016887">
    <property type="term" value="F:ATP hydrolysis activity"/>
    <property type="evidence" value="ECO:0007669"/>
    <property type="project" value="TreeGrafter"/>
</dbReference>
<organism evidence="4 5">
    <name type="scientific">Methanospirillum stamsii</name>
    <dbReference type="NCBI Taxonomy" id="1277351"/>
    <lineage>
        <taxon>Archaea</taxon>
        <taxon>Methanobacteriati</taxon>
        <taxon>Methanobacteriota</taxon>
        <taxon>Stenosarchaea group</taxon>
        <taxon>Methanomicrobia</taxon>
        <taxon>Methanomicrobiales</taxon>
        <taxon>Methanospirillaceae</taxon>
        <taxon>Methanospirillum</taxon>
    </lineage>
</organism>
<accession>A0A2V2NHG7</accession>
<dbReference type="AlphaFoldDB" id="A0A2V2NHG7"/>